<dbReference type="EMBL" id="NQVN01000009">
    <property type="protein sequence ID" value="PIO98589.1"/>
    <property type="molecule type" value="Genomic_DNA"/>
</dbReference>
<dbReference type="RefSeq" id="WP_100081264.1">
    <property type="nucleotide sequence ID" value="NZ_NQVN01000009.1"/>
</dbReference>
<protein>
    <recommendedName>
        <fullName evidence="3">DUF2190 domain-containing protein</fullName>
    </recommendedName>
</protein>
<dbReference type="Proteomes" id="UP000231070">
    <property type="component" value="Unassembled WGS sequence"/>
</dbReference>
<evidence type="ECO:0000313" key="2">
    <source>
        <dbReference type="Proteomes" id="UP000231070"/>
    </source>
</evidence>
<evidence type="ECO:0000313" key="1">
    <source>
        <dbReference type="EMBL" id="PIO98589.1"/>
    </source>
</evidence>
<reference evidence="1 2" key="1">
    <citation type="submission" date="2017-08" db="EMBL/GenBank/DDBJ databases">
        <title>Pleomorphomonas carboxidotrophicus sp. nov., a new mesophilic hydrogenogenic carboxidotroph.</title>
        <authorList>
            <person name="Esquivel-Elizondo S."/>
            <person name="Krajmalnik-Brown R."/>
            <person name="Maldonado J."/>
        </authorList>
    </citation>
    <scope>NUCLEOTIDE SEQUENCE [LARGE SCALE GENOMIC DNA]</scope>
    <source>
        <strain evidence="1 2">SVCO-16</strain>
    </source>
</reference>
<sequence length="126" mass="12268">MRQHFALSFEAAAAILGMRLVALNDDGQAITAASSAARIIGASDAVGAAAGEMLDAHMLGELPVTAGGVIKPGDPVTADAQGRAVVASPVAGTVIRIAGFATTKATAAGDIVQVFLLPSVGSSAAA</sequence>
<gene>
    <name evidence="1" type="ORF">CJ014_14825</name>
</gene>
<accession>A0A2G9WV83</accession>
<keyword evidence="2" id="KW-1185">Reference proteome</keyword>
<organism evidence="1 2">
    <name type="scientific">Pleomorphomonas carboxyditropha</name>
    <dbReference type="NCBI Taxonomy" id="2023338"/>
    <lineage>
        <taxon>Bacteria</taxon>
        <taxon>Pseudomonadati</taxon>
        <taxon>Pseudomonadota</taxon>
        <taxon>Alphaproteobacteria</taxon>
        <taxon>Hyphomicrobiales</taxon>
        <taxon>Pleomorphomonadaceae</taxon>
        <taxon>Pleomorphomonas</taxon>
    </lineage>
</organism>
<name>A0A2G9WV83_9HYPH</name>
<proteinExistence type="predicted"/>
<dbReference type="Pfam" id="PF09956">
    <property type="entry name" value="Phage_cement_2"/>
    <property type="match status" value="1"/>
</dbReference>
<dbReference type="InterPro" id="IPR011231">
    <property type="entry name" value="Phage_VT1-Sakai_H0018"/>
</dbReference>
<dbReference type="OrthoDB" id="8456059at2"/>
<comment type="caution">
    <text evidence="1">The sequence shown here is derived from an EMBL/GenBank/DDBJ whole genome shotgun (WGS) entry which is preliminary data.</text>
</comment>
<dbReference type="AlphaFoldDB" id="A0A2G9WV83"/>
<evidence type="ECO:0008006" key="3">
    <source>
        <dbReference type="Google" id="ProtNLM"/>
    </source>
</evidence>